<dbReference type="PANTHER" id="PTHR37301:SF1">
    <property type="entry name" value="DNA-BINDING PROTEIN"/>
    <property type="match status" value="1"/>
</dbReference>
<organism evidence="2 3">
    <name type="scientific">Leptotrichia hongkongensis</name>
    <dbReference type="NCBI Taxonomy" id="554406"/>
    <lineage>
        <taxon>Bacteria</taxon>
        <taxon>Fusobacteriati</taxon>
        <taxon>Fusobacteriota</taxon>
        <taxon>Fusobacteriia</taxon>
        <taxon>Fusobacteriales</taxon>
        <taxon>Leptotrichiaceae</taxon>
        <taxon>Leptotrichia</taxon>
    </lineage>
</organism>
<dbReference type="Pfam" id="PF13443">
    <property type="entry name" value="HTH_26"/>
    <property type="match status" value="1"/>
</dbReference>
<accession>A0A510L850</accession>
<protein>
    <recommendedName>
        <fullName evidence="1">HTH cro/C1-type domain-containing protein</fullName>
    </recommendedName>
</protein>
<dbReference type="Proteomes" id="UP000321561">
    <property type="component" value="Chromosome"/>
</dbReference>
<dbReference type="RefSeq" id="WP_147006047.1">
    <property type="nucleotide sequence ID" value="NZ_AP019846.1"/>
</dbReference>
<dbReference type="InterPro" id="IPR001387">
    <property type="entry name" value="Cro/C1-type_HTH"/>
</dbReference>
<evidence type="ECO:0000313" key="2">
    <source>
        <dbReference type="EMBL" id="BBM60158.1"/>
    </source>
</evidence>
<dbReference type="Gene3D" id="1.10.260.40">
    <property type="entry name" value="lambda repressor-like DNA-binding domains"/>
    <property type="match status" value="1"/>
</dbReference>
<dbReference type="CDD" id="cd00093">
    <property type="entry name" value="HTH_XRE"/>
    <property type="match status" value="1"/>
</dbReference>
<reference evidence="2 3" key="1">
    <citation type="submission" date="2019-07" db="EMBL/GenBank/DDBJ databases">
        <title>Complete Genome Sequence of Leptotrichia hongkongensis Strain JMUB5056.</title>
        <authorList>
            <person name="Watanabe S."/>
            <person name="Cui L."/>
        </authorList>
    </citation>
    <scope>NUCLEOTIDE SEQUENCE [LARGE SCALE GENOMIC DNA]</scope>
    <source>
        <strain evidence="2 3">JMUB5056</strain>
    </source>
</reference>
<sequence>MIVNNIPVQMAKKRMNIQKLAEATGLSRTTLSNITNDKFTRIDLKTIDVLCKALDCNTQDLLEYVPD</sequence>
<name>A0A510L850_9FUSO</name>
<gene>
    <name evidence="2" type="ORF">JMUB5056_1752</name>
</gene>
<dbReference type="GO" id="GO:0003677">
    <property type="term" value="F:DNA binding"/>
    <property type="evidence" value="ECO:0007669"/>
    <property type="project" value="InterPro"/>
</dbReference>
<dbReference type="AlphaFoldDB" id="A0A510L850"/>
<evidence type="ECO:0000259" key="1">
    <source>
        <dbReference type="PROSITE" id="PS50943"/>
    </source>
</evidence>
<dbReference type="InterPro" id="IPR010982">
    <property type="entry name" value="Lambda_DNA-bd_dom_sf"/>
</dbReference>
<dbReference type="SMART" id="SM00530">
    <property type="entry name" value="HTH_XRE"/>
    <property type="match status" value="1"/>
</dbReference>
<dbReference type="PANTHER" id="PTHR37301">
    <property type="entry name" value="DNA-BINDING PROTEIN-RELATED"/>
    <property type="match status" value="1"/>
</dbReference>
<dbReference type="KEGG" id="lhg:JMUB5056_1752"/>
<evidence type="ECO:0000313" key="3">
    <source>
        <dbReference type="Proteomes" id="UP000321561"/>
    </source>
</evidence>
<feature type="domain" description="HTH cro/C1-type" evidence="1">
    <location>
        <begin position="12"/>
        <end position="61"/>
    </location>
</feature>
<dbReference type="PROSITE" id="PS50943">
    <property type="entry name" value="HTH_CROC1"/>
    <property type="match status" value="1"/>
</dbReference>
<proteinExistence type="predicted"/>
<dbReference type="EMBL" id="AP019846">
    <property type="protein sequence ID" value="BBM60158.1"/>
    <property type="molecule type" value="Genomic_DNA"/>
</dbReference>
<dbReference type="OrthoDB" id="9804186at2"/>
<dbReference type="SUPFAM" id="SSF47413">
    <property type="entry name" value="lambda repressor-like DNA-binding domains"/>
    <property type="match status" value="1"/>
</dbReference>